<feature type="compositionally biased region" description="Low complexity" evidence="3">
    <location>
        <begin position="19"/>
        <end position="28"/>
    </location>
</feature>
<dbReference type="InterPro" id="IPR008979">
    <property type="entry name" value="Galactose-bd-like_sf"/>
</dbReference>
<dbReference type="InterPro" id="IPR017853">
    <property type="entry name" value="GH"/>
</dbReference>
<sequence length="733" mass="79494">MADQSSRSQRPTRRAVATGSAPPAASGPCTEDGHGPANATDGDPGARRSSSFVDDQRIRVGLGSVRSVDRVDPVWEQAYPKTYVVQVSEEGEQCTHAASMDDTTVPLPFDSGDAGRQVTDFEACTARHVRLPCGIRDSSRADSPWSPGAVDSAMPGTDPPPHPRATAYGEEDGHPAARVTDRNSGTHRSPAREDHQRIQVGLGSTRRLDRVAVLWERACAKTYVVQVSDDGFTWTDVRTVGDTPDPLNVSVNGVRVPVRGGDRGRDEPPLRMPAERVDAPGRTHRATDRAMIRDGVDGSDREEFHAVRDAHDASVGNDVTNAWSTDPPDREAFVPVARDTEPRHRALPCVAAWCGAAEGDPPATIDQGVRAAVESRTPGDLHQGNSAQGVITGGPCAWVGPRRHCAPWAYGREGFGFRTETGRPAVSTAASTRAMAVGDDRPEWPIGGAWYCHDRDERGTQAPGSYRAAIESRLGTAAAIDTRLGTARDLDDLTRETPFVDHEDGTAWLTYDHDFDVTGAHFGRPRVHESLHVRADPVKWQIIAVNHTRRALTHATVTAETYDLSGRRIASTRRARVDVAPAGSAVAFTAAPSDDLPDLHLLRLTLTDDRGRVLSRDTYWRCRTPEALRALDQVSRTRLSASLSPVSRDGDRREMSATVRNTGSMVAAMVRLSLLDAEDGARVLPALYDDNHLWLLPGETRSITLCWSATALPSGRPKLRVEGYNTHPVTVRG</sequence>
<dbReference type="PROSITE" id="PS50022">
    <property type="entry name" value="FA58C_3"/>
    <property type="match status" value="1"/>
</dbReference>
<comment type="caution">
    <text evidence="5">The sequence shown here is derived from an EMBL/GenBank/DDBJ whole genome shotgun (WGS) entry which is preliminary data.</text>
</comment>
<evidence type="ECO:0000256" key="1">
    <source>
        <dbReference type="ARBA" id="ARBA00022801"/>
    </source>
</evidence>
<dbReference type="InterPro" id="IPR043534">
    <property type="entry name" value="EBDG/EBM"/>
</dbReference>
<keyword evidence="2" id="KW-0326">Glycosidase</keyword>
<dbReference type="InterPro" id="IPR041351">
    <property type="entry name" value="Ig_GlcNase"/>
</dbReference>
<dbReference type="PANTHER" id="PTHR43536:SF1">
    <property type="entry name" value="MANNOSYLGLYCOPROTEIN ENDO-BETA-MANNOSIDASE"/>
    <property type="match status" value="1"/>
</dbReference>
<accession>A0ABV3ANU1</accession>
<keyword evidence="1" id="KW-0378">Hydrolase</keyword>
<feature type="region of interest" description="Disordered" evidence="3">
    <location>
        <begin position="255"/>
        <end position="283"/>
    </location>
</feature>
<evidence type="ECO:0000313" key="6">
    <source>
        <dbReference type="Proteomes" id="UP001551011"/>
    </source>
</evidence>
<dbReference type="SUPFAM" id="SSF51445">
    <property type="entry name" value="(Trans)glycosidases"/>
    <property type="match status" value="1"/>
</dbReference>
<feature type="region of interest" description="Disordered" evidence="3">
    <location>
        <begin position="1"/>
        <end position="54"/>
    </location>
</feature>
<name>A0ABV3ANU1_9ACTN</name>
<dbReference type="Proteomes" id="UP001551011">
    <property type="component" value="Unassembled WGS sequence"/>
</dbReference>
<dbReference type="InterPro" id="IPR000421">
    <property type="entry name" value="FA58C"/>
</dbReference>
<dbReference type="RefSeq" id="WP_359261314.1">
    <property type="nucleotide sequence ID" value="NZ_JBFAEG010000055.1"/>
</dbReference>
<dbReference type="InterPro" id="IPR036156">
    <property type="entry name" value="Beta-gal/glucu_dom_sf"/>
</dbReference>
<evidence type="ECO:0000256" key="3">
    <source>
        <dbReference type="SAM" id="MobiDB-lite"/>
    </source>
</evidence>
<organism evidence="5 6">
    <name type="scientific">Streptomyces flaveolus</name>
    <dbReference type="NCBI Taxonomy" id="67297"/>
    <lineage>
        <taxon>Bacteria</taxon>
        <taxon>Bacillati</taxon>
        <taxon>Actinomycetota</taxon>
        <taxon>Actinomycetes</taxon>
        <taxon>Kitasatosporales</taxon>
        <taxon>Streptomycetaceae</taxon>
        <taxon>Streptomyces</taxon>
    </lineage>
</organism>
<dbReference type="Gene3D" id="2.60.120.260">
    <property type="entry name" value="Galactose-binding domain-like"/>
    <property type="match status" value="2"/>
</dbReference>
<dbReference type="Gene3D" id="2.60.40.10">
    <property type="entry name" value="Immunoglobulins"/>
    <property type="match status" value="2"/>
</dbReference>
<dbReference type="PANTHER" id="PTHR43536">
    <property type="entry name" value="MANNOSYLGLYCOPROTEIN ENDO-BETA-MANNOSIDASE"/>
    <property type="match status" value="1"/>
</dbReference>
<dbReference type="SUPFAM" id="SSF49303">
    <property type="entry name" value="beta-Galactosidase/glucuronidase domain"/>
    <property type="match status" value="2"/>
</dbReference>
<dbReference type="SUPFAM" id="SSF49785">
    <property type="entry name" value="Galactose-binding domain-like"/>
    <property type="match status" value="2"/>
</dbReference>
<evidence type="ECO:0000256" key="2">
    <source>
        <dbReference type="ARBA" id="ARBA00023295"/>
    </source>
</evidence>
<feature type="compositionally biased region" description="Basic and acidic residues" evidence="3">
    <location>
        <begin position="260"/>
        <end position="283"/>
    </location>
</feature>
<dbReference type="InterPro" id="IPR013783">
    <property type="entry name" value="Ig-like_fold"/>
</dbReference>
<feature type="compositionally biased region" description="Basic and acidic residues" evidence="3">
    <location>
        <begin position="171"/>
        <end position="181"/>
    </location>
</feature>
<evidence type="ECO:0000259" key="4">
    <source>
        <dbReference type="PROSITE" id="PS50022"/>
    </source>
</evidence>
<protein>
    <submittedName>
        <fullName evidence="5">Discoidin domain-containing protein</fullName>
    </submittedName>
</protein>
<reference evidence="5 6" key="1">
    <citation type="submission" date="2024-06" db="EMBL/GenBank/DDBJ databases">
        <title>The Natural Products Discovery Center: Release of the First 8490 Sequenced Strains for Exploring Actinobacteria Biosynthetic Diversity.</title>
        <authorList>
            <person name="Kalkreuter E."/>
            <person name="Kautsar S.A."/>
            <person name="Yang D."/>
            <person name="Bader C.D."/>
            <person name="Teijaro C.N."/>
            <person name="Fluegel L."/>
            <person name="Davis C.M."/>
            <person name="Simpson J.R."/>
            <person name="Lauterbach L."/>
            <person name="Steele A.D."/>
            <person name="Gui C."/>
            <person name="Meng S."/>
            <person name="Li G."/>
            <person name="Viehrig K."/>
            <person name="Ye F."/>
            <person name="Su P."/>
            <person name="Kiefer A.F."/>
            <person name="Nichols A."/>
            <person name="Cepeda A.J."/>
            <person name="Yan W."/>
            <person name="Fan B."/>
            <person name="Jiang Y."/>
            <person name="Adhikari A."/>
            <person name="Zheng C.-J."/>
            <person name="Schuster L."/>
            <person name="Cowan T.M."/>
            <person name="Smanski M.J."/>
            <person name="Chevrette M.G."/>
            <person name="De Carvalho L.P.S."/>
            <person name="Shen B."/>
        </authorList>
    </citation>
    <scope>NUCLEOTIDE SEQUENCE [LARGE SCALE GENOMIC DNA]</scope>
    <source>
        <strain evidence="5 6">NPDC020594</strain>
    </source>
</reference>
<feature type="domain" description="F5/8 type C" evidence="4">
    <location>
        <begin position="141"/>
        <end position="238"/>
    </location>
</feature>
<dbReference type="Pfam" id="PF18368">
    <property type="entry name" value="Ig_GlcNase"/>
    <property type="match status" value="1"/>
</dbReference>
<dbReference type="EMBL" id="JBFAEG010000055">
    <property type="protein sequence ID" value="MEU5713618.1"/>
    <property type="molecule type" value="Genomic_DNA"/>
</dbReference>
<proteinExistence type="predicted"/>
<dbReference type="Gene3D" id="3.20.20.80">
    <property type="entry name" value="Glycosidases"/>
    <property type="match status" value="1"/>
</dbReference>
<keyword evidence="6" id="KW-1185">Reference proteome</keyword>
<feature type="region of interest" description="Disordered" evidence="3">
    <location>
        <begin position="138"/>
        <end position="197"/>
    </location>
</feature>
<gene>
    <name evidence="5" type="ORF">AB0H04_43555</name>
</gene>
<evidence type="ECO:0000313" key="5">
    <source>
        <dbReference type="EMBL" id="MEU5713618.1"/>
    </source>
</evidence>
<dbReference type="Pfam" id="PF00754">
    <property type="entry name" value="F5_F8_type_C"/>
    <property type="match status" value="2"/>
</dbReference>